<comment type="caution">
    <text evidence="2">The sequence shown here is derived from an EMBL/GenBank/DDBJ whole genome shotgun (WGS) entry which is preliminary data.</text>
</comment>
<evidence type="ECO:0000313" key="2">
    <source>
        <dbReference type="EMBL" id="TLU67075.1"/>
    </source>
</evidence>
<dbReference type="InterPro" id="IPR013424">
    <property type="entry name" value="Ice-binding_C"/>
</dbReference>
<accession>A0A5R9INF7</accession>
<feature type="chain" id="PRO_5024432853" evidence="1">
    <location>
        <begin position="30"/>
        <end position="227"/>
    </location>
</feature>
<dbReference type="OrthoDB" id="6228957at2"/>
<dbReference type="RefSeq" id="WP_138318356.1">
    <property type="nucleotide sequence ID" value="NZ_VCBC01000003.1"/>
</dbReference>
<dbReference type="Proteomes" id="UP000307790">
    <property type="component" value="Unassembled WGS sequence"/>
</dbReference>
<keyword evidence="3" id="KW-1185">Reference proteome</keyword>
<dbReference type="EMBL" id="VCBC01000003">
    <property type="protein sequence ID" value="TLU67075.1"/>
    <property type="molecule type" value="Genomic_DNA"/>
</dbReference>
<sequence length="227" mass="24486">MSSFSIKSLLKAVIPLAMIPVFFSTSANATPLTLKSTKISGNDCGTYFKNQDPVYTGFSSCWVFAPDSERLISPVIAKFNAELSATSDISERYKDIIDGDEWEFSLLSDSNKEGTWTYDPDQGDPSIRYWAAKAGNGFNLFWYVSDESACAGGAFTDSCMQAAVSVTTGTWSTPLNNGGNQAGLSHLTFYNSAQPPSGPPQEVPETGTIALMFLGMLGLVAGRRKYS</sequence>
<name>A0A5R9INF7_9GAMM</name>
<feature type="signal peptide" evidence="1">
    <location>
        <begin position="1"/>
        <end position="29"/>
    </location>
</feature>
<organism evidence="2 3">
    <name type="scientific">Thalassotalea litorea</name>
    <dbReference type="NCBI Taxonomy" id="2020715"/>
    <lineage>
        <taxon>Bacteria</taxon>
        <taxon>Pseudomonadati</taxon>
        <taxon>Pseudomonadota</taxon>
        <taxon>Gammaproteobacteria</taxon>
        <taxon>Alteromonadales</taxon>
        <taxon>Colwelliaceae</taxon>
        <taxon>Thalassotalea</taxon>
    </lineage>
</organism>
<dbReference type="AlphaFoldDB" id="A0A5R9INF7"/>
<evidence type="ECO:0000256" key="1">
    <source>
        <dbReference type="SAM" id="SignalP"/>
    </source>
</evidence>
<dbReference type="NCBIfam" id="TIGR02595">
    <property type="entry name" value="PEP_CTERM"/>
    <property type="match status" value="1"/>
</dbReference>
<gene>
    <name evidence="2" type="ORF">FE810_01960</name>
</gene>
<keyword evidence="1" id="KW-0732">Signal</keyword>
<evidence type="ECO:0000313" key="3">
    <source>
        <dbReference type="Proteomes" id="UP000307790"/>
    </source>
</evidence>
<reference evidence="2 3" key="1">
    <citation type="submission" date="2019-05" db="EMBL/GenBank/DDBJ databases">
        <title>Genome sequences of Thalassotalea litorea 1K03283.</title>
        <authorList>
            <person name="Zhang D."/>
        </authorList>
    </citation>
    <scope>NUCLEOTIDE SEQUENCE [LARGE SCALE GENOMIC DNA]</scope>
    <source>
        <strain evidence="2 3">MCCC 1K03283</strain>
    </source>
</reference>
<protein>
    <submittedName>
        <fullName evidence="2">PEP-CTERM sorting domain-containing protein</fullName>
    </submittedName>
</protein>
<proteinExistence type="predicted"/>